<evidence type="ECO:0000313" key="2">
    <source>
        <dbReference type="Proteomes" id="UP001642260"/>
    </source>
</evidence>
<organism evidence="1 2">
    <name type="scientific">Eruca vesicaria subsp. sativa</name>
    <name type="common">Garden rocket</name>
    <name type="synonym">Eruca sativa</name>
    <dbReference type="NCBI Taxonomy" id="29727"/>
    <lineage>
        <taxon>Eukaryota</taxon>
        <taxon>Viridiplantae</taxon>
        <taxon>Streptophyta</taxon>
        <taxon>Embryophyta</taxon>
        <taxon>Tracheophyta</taxon>
        <taxon>Spermatophyta</taxon>
        <taxon>Magnoliopsida</taxon>
        <taxon>eudicotyledons</taxon>
        <taxon>Gunneridae</taxon>
        <taxon>Pentapetalae</taxon>
        <taxon>rosids</taxon>
        <taxon>malvids</taxon>
        <taxon>Brassicales</taxon>
        <taxon>Brassicaceae</taxon>
        <taxon>Brassiceae</taxon>
        <taxon>Eruca</taxon>
    </lineage>
</organism>
<dbReference type="Pfam" id="PF22272">
    <property type="entry name" value="LEA_3b"/>
    <property type="match status" value="1"/>
</dbReference>
<evidence type="ECO:0000313" key="1">
    <source>
        <dbReference type="EMBL" id="CAH8346760.1"/>
    </source>
</evidence>
<dbReference type="EMBL" id="CAKOAT010154378">
    <property type="protein sequence ID" value="CAH8346760.1"/>
    <property type="molecule type" value="Genomic_DNA"/>
</dbReference>
<name>A0ABC8JXY9_ERUVS</name>
<gene>
    <name evidence="1" type="ORF">ERUC_LOCUS16993</name>
</gene>
<comment type="caution">
    <text evidence="1">The sequence shown here is derived from an EMBL/GenBank/DDBJ whole genome shotgun (WGS) entry which is preliminary data.</text>
</comment>
<reference evidence="1 2" key="1">
    <citation type="submission" date="2022-03" db="EMBL/GenBank/DDBJ databases">
        <authorList>
            <person name="Macdonald S."/>
            <person name="Ahmed S."/>
            <person name="Newling K."/>
        </authorList>
    </citation>
    <scope>NUCLEOTIDE SEQUENCE [LARGE SCALE GENOMIC DNA]</scope>
</reference>
<dbReference type="InterPro" id="IPR039291">
    <property type="entry name" value="At5g17165-like"/>
</dbReference>
<dbReference type="AlphaFoldDB" id="A0ABC8JXY9"/>
<dbReference type="PANTHER" id="PTHR35109">
    <property type="entry name" value="GLUTAMATE RACEMASE"/>
    <property type="match status" value="1"/>
</dbReference>
<keyword evidence="2" id="KW-1185">Reference proteome</keyword>
<accession>A0ABC8JXY9</accession>
<proteinExistence type="predicted"/>
<dbReference type="PANTHER" id="PTHR35109:SF1">
    <property type="entry name" value="GLUTAMATE RACEMASE"/>
    <property type="match status" value="1"/>
</dbReference>
<protein>
    <submittedName>
        <fullName evidence="1">Uncharacterized protein</fullName>
    </submittedName>
</protein>
<dbReference type="Proteomes" id="UP001642260">
    <property type="component" value="Unassembled WGS sequence"/>
</dbReference>
<sequence length="111" mass="12318">MMGRTGIVKVPKLLLRSWEQVQGRAGISSKAAKPNPMVIDYSKDISDHRVEINSGFEKEWAPHPRTGIFFPPGQASVMVGVSEGAASFDMTFWLRNVDGVDKPDPDHHFPN</sequence>